<feature type="transmembrane region" description="Helical" evidence="3">
    <location>
        <begin position="289"/>
        <end position="311"/>
    </location>
</feature>
<dbReference type="Gene3D" id="1.25.40.10">
    <property type="entry name" value="Tetratricopeptide repeat domain"/>
    <property type="match status" value="1"/>
</dbReference>
<reference evidence="4 5" key="1">
    <citation type="journal article" date="2004" name="Syst. Appl. Microbiol.">
        <title>Cryptoendolithic actinomycetes from antarctic sandstone rock samples: Micromonospora endolithica sp. nov. and two isolates related to Micromonospora coerulea Jensen 1932.</title>
        <authorList>
            <person name="Hirsch P."/>
            <person name="Mevs U."/>
            <person name="Kroppenstedt R.M."/>
            <person name="Schumann P."/>
            <person name="Stackebrandt E."/>
        </authorList>
    </citation>
    <scope>NUCLEOTIDE SEQUENCE [LARGE SCALE GENOMIC DNA]</scope>
    <source>
        <strain evidence="4 5">JCM 12677</strain>
    </source>
</reference>
<dbReference type="Proteomes" id="UP000281726">
    <property type="component" value="Unassembled WGS sequence"/>
</dbReference>
<dbReference type="EMBL" id="RBAK01000024">
    <property type="protein sequence ID" value="RKN37967.1"/>
    <property type="molecule type" value="Genomic_DNA"/>
</dbReference>
<evidence type="ECO:0000256" key="1">
    <source>
        <dbReference type="ARBA" id="ARBA00022737"/>
    </source>
</evidence>
<keyword evidence="3" id="KW-0472">Membrane</keyword>
<evidence type="ECO:0000313" key="5">
    <source>
        <dbReference type="Proteomes" id="UP000281726"/>
    </source>
</evidence>
<evidence type="ECO:0000256" key="2">
    <source>
        <dbReference type="ARBA" id="ARBA00022803"/>
    </source>
</evidence>
<protein>
    <submittedName>
        <fullName evidence="4">Uncharacterized protein</fullName>
    </submittedName>
</protein>
<name>A0A3A9YRI6_9ACTN</name>
<proteinExistence type="predicted"/>
<evidence type="ECO:0000313" key="4">
    <source>
        <dbReference type="EMBL" id="RKN37967.1"/>
    </source>
</evidence>
<keyword evidence="1" id="KW-0677">Repeat</keyword>
<dbReference type="AlphaFoldDB" id="A0A3A9YRI6"/>
<dbReference type="InterPro" id="IPR050498">
    <property type="entry name" value="Ycf3"/>
</dbReference>
<feature type="transmembrane region" description="Helical" evidence="3">
    <location>
        <begin position="323"/>
        <end position="344"/>
    </location>
</feature>
<evidence type="ECO:0000256" key="3">
    <source>
        <dbReference type="SAM" id="Phobius"/>
    </source>
</evidence>
<dbReference type="RefSeq" id="WP_120733343.1">
    <property type="nucleotide sequence ID" value="NZ_RBAK01000024.1"/>
</dbReference>
<keyword evidence="3" id="KW-0812">Transmembrane</keyword>
<keyword evidence="3" id="KW-1133">Transmembrane helix</keyword>
<comment type="caution">
    <text evidence="4">The sequence shown here is derived from an EMBL/GenBank/DDBJ whole genome shotgun (WGS) entry which is preliminary data.</text>
</comment>
<sequence length="355" mass="38113">MTQDVAADDAGVARAEALLEVGRADAARREILAVLAADPHHVEALHVLARTHQAEDDFPAMRDAAARAVSVGPGQYEGHLLLAFAHVGMEELAAARASAVEAVRLDPDDWRGHAALALASLGLGQPRRAFRAIRRAVGLAPESAGPHYIRASMYQSIRWNTLANRSYRRALALDPEHRAALTGLGQVAATRGRLATAAGHVSAVLTAEPTNDVARAELDRLVVGGLAGWAMMSVWAAGFLGVFAMLPWMWVLVLLPPALWLLWATRTWRALSPGARRYAEHVLRTDPRARVRVIGVALFALTTAGLAVTALRQDPDESWSGAMLALMVAHFLALMVSTVAIAVADRRAARRPDSH</sequence>
<accession>A0A3A9YRI6</accession>
<organism evidence="4 5">
    <name type="scientific">Micromonospora endolithica</name>
    <dbReference type="NCBI Taxonomy" id="230091"/>
    <lineage>
        <taxon>Bacteria</taxon>
        <taxon>Bacillati</taxon>
        <taxon>Actinomycetota</taxon>
        <taxon>Actinomycetes</taxon>
        <taxon>Micromonosporales</taxon>
        <taxon>Micromonosporaceae</taxon>
        <taxon>Micromonospora</taxon>
    </lineage>
</organism>
<dbReference type="PANTHER" id="PTHR44858">
    <property type="entry name" value="TETRATRICOPEPTIDE REPEAT PROTEIN 6"/>
    <property type="match status" value="1"/>
</dbReference>
<dbReference type="InterPro" id="IPR019734">
    <property type="entry name" value="TPR_rpt"/>
</dbReference>
<dbReference type="Pfam" id="PF13432">
    <property type="entry name" value="TPR_16"/>
    <property type="match status" value="1"/>
</dbReference>
<feature type="transmembrane region" description="Helical" evidence="3">
    <location>
        <begin position="248"/>
        <end position="268"/>
    </location>
</feature>
<keyword evidence="5" id="KW-1185">Reference proteome</keyword>
<dbReference type="OrthoDB" id="3358897at2"/>
<dbReference type="SMART" id="SM00028">
    <property type="entry name" value="TPR"/>
    <property type="match status" value="5"/>
</dbReference>
<feature type="transmembrane region" description="Helical" evidence="3">
    <location>
        <begin position="221"/>
        <end position="242"/>
    </location>
</feature>
<dbReference type="PANTHER" id="PTHR44858:SF1">
    <property type="entry name" value="UDP-N-ACETYLGLUCOSAMINE--PEPTIDE N-ACETYLGLUCOSAMINYLTRANSFERASE SPINDLY-RELATED"/>
    <property type="match status" value="1"/>
</dbReference>
<dbReference type="SUPFAM" id="SSF48452">
    <property type="entry name" value="TPR-like"/>
    <property type="match status" value="2"/>
</dbReference>
<gene>
    <name evidence="4" type="ORF">D7223_31920</name>
</gene>
<dbReference type="InterPro" id="IPR011990">
    <property type="entry name" value="TPR-like_helical_dom_sf"/>
</dbReference>
<keyword evidence="2" id="KW-0802">TPR repeat</keyword>